<keyword evidence="3" id="KW-1185">Reference proteome</keyword>
<sequence>MAAGRVTPGICVGGHRLDGGALEETKPSGADPDPDEFGDAGKSLRGQFGEFFGSPGALDAEELGVPVDGIPQTRSWISTW</sequence>
<organism evidence="2 3">
    <name type="scientific">Streptomyces badius</name>
    <dbReference type="NCBI Taxonomy" id="1941"/>
    <lineage>
        <taxon>Bacteria</taxon>
        <taxon>Bacillati</taxon>
        <taxon>Actinomycetota</taxon>
        <taxon>Actinomycetes</taxon>
        <taxon>Kitasatosporales</taxon>
        <taxon>Streptomycetaceae</taxon>
        <taxon>Streptomyces</taxon>
    </lineage>
</organism>
<reference evidence="3" key="1">
    <citation type="journal article" date="2019" name="Int. J. Syst. Evol. Microbiol.">
        <title>The Global Catalogue of Microorganisms (GCM) 10K type strain sequencing project: providing services to taxonomists for standard genome sequencing and annotation.</title>
        <authorList>
            <consortium name="The Broad Institute Genomics Platform"/>
            <consortium name="The Broad Institute Genome Sequencing Center for Infectious Disease"/>
            <person name="Wu L."/>
            <person name="Ma J."/>
        </authorList>
    </citation>
    <scope>NUCLEOTIDE SEQUENCE [LARGE SCALE GENOMIC DNA]</scope>
    <source>
        <strain evidence="3">JCM 4350</strain>
    </source>
</reference>
<comment type="caution">
    <text evidence="2">The sequence shown here is derived from an EMBL/GenBank/DDBJ whole genome shotgun (WGS) entry which is preliminary data.</text>
</comment>
<feature type="region of interest" description="Disordered" evidence="1">
    <location>
        <begin position="13"/>
        <end position="45"/>
    </location>
</feature>
<evidence type="ECO:0000256" key="1">
    <source>
        <dbReference type="SAM" id="MobiDB-lite"/>
    </source>
</evidence>
<dbReference type="Proteomes" id="UP000659767">
    <property type="component" value="Unassembled WGS sequence"/>
</dbReference>
<feature type="compositionally biased region" description="Basic and acidic residues" evidence="1">
    <location>
        <begin position="15"/>
        <end position="26"/>
    </location>
</feature>
<evidence type="ECO:0000313" key="3">
    <source>
        <dbReference type="Proteomes" id="UP000659767"/>
    </source>
</evidence>
<accession>A0ABQ2TDS8</accession>
<proteinExistence type="predicted"/>
<protein>
    <submittedName>
        <fullName evidence="2">Uncharacterized protein</fullName>
    </submittedName>
</protein>
<gene>
    <name evidence="2" type="ORF">GCM10010253_45670</name>
</gene>
<name>A0ABQ2TDS8_STRBA</name>
<evidence type="ECO:0000313" key="2">
    <source>
        <dbReference type="EMBL" id="GGS65655.1"/>
    </source>
</evidence>
<dbReference type="EMBL" id="BMSZ01000013">
    <property type="protein sequence ID" value="GGS65655.1"/>
    <property type="molecule type" value="Genomic_DNA"/>
</dbReference>